<dbReference type="GO" id="GO:0008270">
    <property type="term" value="F:zinc ion binding"/>
    <property type="evidence" value="ECO:0007669"/>
    <property type="project" value="UniProtKB-KW"/>
</dbReference>
<evidence type="ECO:0000256" key="6">
    <source>
        <dbReference type="SAM" id="MobiDB-lite"/>
    </source>
</evidence>
<gene>
    <name evidence="8" type="ORF">L9F63_022137</name>
</gene>
<dbReference type="GO" id="GO:0005829">
    <property type="term" value="C:cytosol"/>
    <property type="evidence" value="ECO:0007669"/>
    <property type="project" value="TreeGrafter"/>
</dbReference>
<keyword evidence="3 5" id="KW-0863">Zinc-finger</keyword>
<dbReference type="Gene3D" id="4.10.1000.10">
    <property type="entry name" value="Zinc finger, CCCH-type"/>
    <property type="match status" value="1"/>
</dbReference>
<feature type="domain" description="C3H1-type" evidence="7">
    <location>
        <begin position="96"/>
        <end position="133"/>
    </location>
</feature>
<dbReference type="EMBL" id="JASPKZ010007573">
    <property type="protein sequence ID" value="KAJ9583519.1"/>
    <property type="molecule type" value="Genomic_DNA"/>
</dbReference>
<evidence type="ECO:0000256" key="2">
    <source>
        <dbReference type="ARBA" id="ARBA00022723"/>
    </source>
</evidence>
<dbReference type="PROSITE" id="PS50103">
    <property type="entry name" value="ZF_C3H1"/>
    <property type="match status" value="2"/>
</dbReference>
<feature type="region of interest" description="Disordered" evidence="6">
    <location>
        <begin position="268"/>
        <end position="296"/>
    </location>
</feature>
<keyword evidence="9" id="KW-1185">Reference proteome</keyword>
<evidence type="ECO:0000256" key="3">
    <source>
        <dbReference type="ARBA" id="ARBA00022771"/>
    </source>
</evidence>
<feature type="domain" description="C3H1-type" evidence="7">
    <location>
        <begin position="24"/>
        <end position="51"/>
    </location>
</feature>
<dbReference type="PANTHER" id="PTHR12681:SF0">
    <property type="entry name" value="ZINC FINGER CCCH DOMAIN-CONTAINING PROTEIN 15"/>
    <property type="match status" value="1"/>
</dbReference>
<sequence>MEKERLPQRLLNLKIQGKRLGGTDPKSVLCAFFKLNQCTKGDRCKFSHDLALERKAEKRSVYCDMRDEDDTMENWDEEKLKEVVEKKHGEAERKMPPTDIICKYFLDAVEKSKYGWFWQCPNGATCIYRHALPPGFVLKKDKKKEDKKEEISLEDLIERERAALGSTLTKVTLESFIAWKKRKVKEKKEAALREEEKKRNDFKAGRQVGISGREMFSFNPELAAADEFEEGDEAFDSYNLEEDEEMQNNIQYREIVLDTLALEAQEPDGTGTQAAEDRLIGVNVDHSTTNGEVLST</sequence>
<comment type="similarity">
    <text evidence="1">Belongs to the ZC3H15/TMA46 family.</text>
</comment>
<evidence type="ECO:0000313" key="9">
    <source>
        <dbReference type="Proteomes" id="UP001233999"/>
    </source>
</evidence>
<feature type="non-terminal residue" evidence="8">
    <location>
        <position position="296"/>
    </location>
</feature>
<feature type="zinc finger region" description="C3H1-type" evidence="5">
    <location>
        <begin position="24"/>
        <end position="51"/>
    </location>
</feature>
<feature type="compositionally biased region" description="Polar residues" evidence="6">
    <location>
        <begin position="285"/>
        <end position="296"/>
    </location>
</feature>
<dbReference type="Pfam" id="PF00642">
    <property type="entry name" value="zf-CCCH"/>
    <property type="match status" value="1"/>
</dbReference>
<evidence type="ECO:0000256" key="1">
    <source>
        <dbReference type="ARBA" id="ARBA00010043"/>
    </source>
</evidence>
<reference evidence="8" key="2">
    <citation type="submission" date="2023-05" db="EMBL/GenBank/DDBJ databases">
        <authorList>
            <person name="Fouks B."/>
        </authorList>
    </citation>
    <scope>NUCLEOTIDE SEQUENCE</scope>
    <source>
        <strain evidence="8">Stay&amp;Tobe</strain>
        <tissue evidence="8">Testes</tissue>
    </source>
</reference>
<reference evidence="8" key="1">
    <citation type="journal article" date="2023" name="IScience">
        <title>Live-bearing cockroach genome reveals convergent evolutionary mechanisms linked to viviparity in insects and beyond.</title>
        <authorList>
            <person name="Fouks B."/>
            <person name="Harrison M.C."/>
            <person name="Mikhailova A.A."/>
            <person name="Marchal E."/>
            <person name="English S."/>
            <person name="Carruthers M."/>
            <person name="Jennings E.C."/>
            <person name="Chiamaka E.L."/>
            <person name="Frigard R.A."/>
            <person name="Pippel M."/>
            <person name="Attardo G.M."/>
            <person name="Benoit J.B."/>
            <person name="Bornberg-Bauer E."/>
            <person name="Tobe S.S."/>
        </authorList>
    </citation>
    <scope>NUCLEOTIDE SEQUENCE</scope>
    <source>
        <strain evidence="8">Stay&amp;Tobe</strain>
    </source>
</reference>
<protein>
    <recommendedName>
        <fullName evidence="7">C3H1-type domain-containing protein</fullName>
    </recommendedName>
</protein>
<keyword evidence="4 5" id="KW-0862">Zinc</keyword>
<evidence type="ECO:0000259" key="7">
    <source>
        <dbReference type="PROSITE" id="PS50103"/>
    </source>
</evidence>
<evidence type="ECO:0000256" key="5">
    <source>
        <dbReference type="PROSITE-ProRule" id="PRU00723"/>
    </source>
</evidence>
<accession>A0AAD7ZMJ4</accession>
<evidence type="ECO:0000313" key="8">
    <source>
        <dbReference type="EMBL" id="KAJ9583519.1"/>
    </source>
</evidence>
<evidence type="ECO:0000256" key="4">
    <source>
        <dbReference type="ARBA" id="ARBA00022833"/>
    </source>
</evidence>
<dbReference type="Pfam" id="PF14608">
    <property type="entry name" value="zf-CCCH_2"/>
    <property type="match status" value="1"/>
</dbReference>
<dbReference type="AlphaFoldDB" id="A0AAD7ZMJ4"/>
<dbReference type="SMART" id="SM00356">
    <property type="entry name" value="ZnF_C3H1"/>
    <property type="match status" value="2"/>
</dbReference>
<name>A0AAD7ZMJ4_DIPPU</name>
<keyword evidence="2 5" id="KW-0479">Metal-binding</keyword>
<dbReference type="PANTHER" id="PTHR12681">
    <property type="entry name" value="ZINC FINGER-CONTAINING PROTEIN P48ZNF"/>
    <property type="match status" value="1"/>
</dbReference>
<dbReference type="InterPro" id="IPR032378">
    <property type="entry name" value="ZC3H15/TMA46_C"/>
</dbReference>
<dbReference type="Pfam" id="PF16543">
    <property type="entry name" value="DFRP_C"/>
    <property type="match status" value="1"/>
</dbReference>
<feature type="zinc finger region" description="C3H1-type" evidence="5">
    <location>
        <begin position="96"/>
        <end position="133"/>
    </location>
</feature>
<dbReference type="Proteomes" id="UP001233999">
    <property type="component" value="Unassembled WGS sequence"/>
</dbReference>
<dbReference type="GO" id="GO:0002181">
    <property type="term" value="P:cytoplasmic translation"/>
    <property type="evidence" value="ECO:0007669"/>
    <property type="project" value="TreeGrafter"/>
</dbReference>
<dbReference type="Gene3D" id="6.20.400.10">
    <property type="match status" value="1"/>
</dbReference>
<comment type="caution">
    <text evidence="8">The sequence shown here is derived from an EMBL/GenBank/DDBJ whole genome shotgun (WGS) entry which is preliminary data.</text>
</comment>
<dbReference type="InterPro" id="IPR036855">
    <property type="entry name" value="Znf_CCCH_sf"/>
</dbReference>
<dbReference type="SUPFAM" id="SSF90229">
    <property type="entry name" value="CCCH zinc finger"/>
    <property type="match status" value="1"/>
</dbReference>
<organism evidence="8 9">
    <name type="scientific">Diploptera punctata</name>
    <name type="common">Pacific beetle cockroach</name>
    <dbReference type="NCBI Taxonomy" id="6984"/>
    <lineage>
        <taxon>Eukaryota</taxon>
        <taxon>Metazoa</taxon>
        <taxon>Ecdysozoa</taxon>
        <taxon>Arthropoda</taxon>
        <taxon>Hexapoda</taxon>
        <taxon>Insecta</taxon>
        <taxon>Pterygota</taxon>
        <taxon>Neoptera</taxon>
        <taxon>Polyneoptera</taxon>
        <taxon>Dictyoptera</taxon>
        <taxon>Blattodea</taxon>
        <taxon>Blaberoidea</taxon>
        <taxon>Blaberidae</taxon>
        <taxon>Diplopterinae</taxon>
        <taxon>Diploptera</taxon>
    </lineage>
</organism>
<proteinExistence type="inferred from homology"/>
<dbReference type="GO" id="GO:0003729">
    <property type="term" value="F:mRNA binding"/>
    <property type="evidence" value="ECO:0007669"/>
    <property type="project" value="TreeGrafter"/>
</dbReference>
<dbReference type="InterPro" id="IPR000571">
    <property type="entry name" value="Znf_CCCH"/>
</dbReference>